<keyword evidence="4" id="KW-1185">Reference proteome</keyword>
<protein>
    <submittedName>
        <fullName evidence="3">Uncharacterized protein</fullName>
    </submittedName>
</protein>
<feature type="region of interest" description="Disordered" evidence="1">
    <location>
        <begin position="137"/>
        <end position="160"/>
    </location>
</feature>
<evidence type="ECO:0000313" key="3">
    <source>
        <dbReference type="EMBL" id="EFR05091.1"/>
    </source>
</evidence>
<evidence type="ECO:0000256" key="2">
    <source>
        <dbReference type="SAM" id="SignalP"/>
    </source>
</evidence>
<reference evidence="4" key="1">
    <citation type="journal article" date="2012" name="MBio">
        <title>Comparative genome analysis of Trichophyton rubrum and related dermatophytes reveals candidate genes involved in infection.</title>
        <authorList>
            <person name="Martinez D.A."/>
            <person name="Oliver B.G."/>
            <person name="Graeser Y."/>
            <person name="Goldberg J.M."/>
            <person name="Li W."/>
            <person name="Martinez-Rossi N.M."/>
            <person name="Monod M."/>
            <person name="Shelest E."/>
            <person name="Barton R.C."/>
            <person name="Birch E."/>
            <person name="Brakhage A.A."/>
            <person name="Chen Z."/>
            <person name="Gurr S.J."/>
            <person name="Heiman D."/>
            <person name="Heitman J."/>
            <person name="Kosti I."/>
            <person name="Rossi A."/>
            <person name="Saif S."/>
            <person name="Samalova M."/>
            <person name="Saunders C.W."/>
            <person name="Shea T."/>
            <person name="Summerbell R.C."/>
            <person name="Xu J."/>
            <person name="Young S."/>
            <person name="Zeng Q."/>
            <person name="Birren B.W."/>
            <person name="Cuomo C.A."/>
            <person name="White T.C."/>
        </authorList>
    </citation>
    <scope>NUCLEOTIDE SEQUENCE [LARGE SCALE GENOMIC DNA]</scope>
    <source>
        <strain evidence="4">ATCC MYA-4604 / CBS 118893</strain>
    </source>
</reference>
<accession>E4V517</accession>
<dbReference type="InParanoid" id="E4V517"/>
<gene>
    <name evidence="3" type="ORF">MGYG_08100</name>
</gene>
<dbReference type="RefSeq" id="XP_003169926.1">
    <property type="nucleotide sequence ID" value="XM_003169878.1"/>
</dbReference>
<dbReference type="Proteomes" id="UP000002669">
    <property type="component" value="Unassembled WGS sequence"/>
</dbReference>
<evidence type="ECO:0000313" key="4">
    <source>
        <dbReference type="Proteomes" id="UP000002669"/>
    </source>
</evidence>
<organism evidence="4">
    <name type="scientific">Arthroderma gypseum (strain ATCC MYA-4604 / CBS 118893)</name>
    <name type="common">Microsporum gypseum</name>
    <dbReference type="NCBI Taxonomy" id="535722"/>
    <lineage>
        <taxon>Eukaryota</taxon>
        <taxon>Fungi</taxon>
        <taxon>Dikarya</taxon>
        <taxon>Ascomycota</taxon>
        <taxon>Pezizomycotina</taxon>
        <taxon>Eurotiomycetes</taxon>
        <taxon>Eurotiomycetidae</taxon>
        <taxon>Onygenales</taxon>
        <taxon>Arthrodermataceae</taxon>
        <taxon>Nannizzia</taxon>
    </lineage>
</organism>
<evidence type="ECO:0000256" key="1">
    <source>
        <dbReference type="SAM" id="MobiDB-lite"/>
    </source>
</evidence>
<feature type="chain" id="PRO_5003190975" evidence="2">
    <location>
        <begin position="39"/>
        <end position="160"/>
    </location>
</feature>
<dbReference type="HOGENOM" id="CLU_1651726_0_0_1"/>
<dbReference type="VEuPathDB" id="FungiDB:MGYG_08100"/>
<sequence>MSRRRLATMTAYFQQHTRQPSTLGLFSFLFLLPLLIHASDKTDLRPSGIKITTNLASNGHESRTGQGGGRVFRREIQAHPGLPTDLLAASDYTLSRRSLVKYYLDLSSISRCYDLQKDALSTGSLSLPQPQATIQFRLPGKTSSFKAEGRKEGSREEAIS</sequence>
<feature type="compositionally biased region" description="Basic and acidic residues" evidence="1">
    <location>
        <begin position="147"/>
        <end position="160"/>
    </location>
</feature>
<keyword evidence="2" id="KW-0732">Signal</keyword>
<name>E4V517_ARTGP</name>
<proteinExistence type="predicted"/>
<dbReference type="AlphaFoldDB" id="E4V517"/>
<dbReference type="GeneID" id="10025160"/>
<dbReference type="EMBL" id="DS989829">
    <property type="protein sequence ID" value="EFR05091.1"/>
    <property type="molecule type" value="Genomic_DNA"/>
</dbReference>
<feature type="signal peptide" evidence="2">
    <location>
        <begin position="1"/>
        <end position="38"/>
    </location>
</feature>